<evidence type="ECO:0000256" key="1">
    <source>
        <dbReference type="SAM" id="MobiDB-lite"/>
    </source>
</evidence>
<name>A0AAE9LNF8_9ABAC</name>
<evidence type="ECO:0000313" key="2">
    <source>
        <dbReference type="EMBL" id="USC25880.1"/>
    </source>
</evidence>
<proteinExistence type="predicted"/>
<protein>
    <submittedName>
        <fullName evidence="2">Lef-6</fullName>
    </submittedName>
</protein>
<dbReference type="Proteomes" id="UP001256712">
    <property type="component" value="Segment"/>
</dbReference>
<dbReference type="EMBL" id="OL685370">
    <property type="protein sequence ID" value="USC25880.1"/>
    <property type="molecule type" value="Genomic_DNA"/>
</dbReference>
<reference evidence="2" key="1">
    <citation type="journal article" date="2022" name="J. Invertebr. Pathol.">
        <title>Identification of a new nucleopolyhedrovirus isolated from the olive leaf moth, Palpita vitrealis, from two locations in Egypt.</title>
        <authorList>
            <person name="El-Salamouny S."/>
            <person name="Wennmann J.T."/>
            <person name="Kleespies R.G."/>
            <person name="Richert-Poggeler K.R."/>
            <person name="Mansour A."/>
            <person name="Awad M."/>
            <person name="Agamy E."/>
            <person name="Salama R."/>
            <person name="Jehle J.A."/>
        </authorList>
    </citation>
    <scope>NUCLEOTIDE SEQUENCE</scope>
    <source>
        <strain evidence="2">Giza 2005</strain>
    </source>
</reference>
<sequence>MFNVYYNGYYVEKKFSKEFLIHIVPELKNCVDWTGSTRKCLRVLDKRVYKQLLQCDKQYYWPDGLKFISRPYYKTLDNDTKKLKNQMRPRYRTNSPTKYCSNSPRPLKRVSSNLSFQKRSRYSPDSTTRYRCSRTPDFTTRSSATPLAMSPLLNDDWNEELKLYDSCNEKE</sequence>
<evidence type="ECO:0000313" key="3">
    <source>
        <dbReference type="Proteomes" id="UP001256712"/>
    </source>
</evidence>
<keyword evidence="3" id="KW-1185">Reference proteome</keyword>
<accession>A0AAE9LNF8</accession>
<feature type="region of interest" description="Disordered" evidence="1">
    <location>
        <begin position="117"/>
        <end position="149"/>
    </location>
</feature>
<organism evidence="2 3">
    <name type="scientific">Palpita vitrealis nucleopolyhedrovirus</name>
    <dbReference type="NCBI Taxonomy" id="2951960"/>
    <lineage>
        <taxon>Viruses</taxon>
        <taxon>Viruses incertae sedis</taxon>
        <taxon>Naldaviricetes</taxon>
        <taxon>Lefavirales</taxon>
        <taxon>Baculoviridae</taxon>
        <taxon>Alphabaculovirus</taxon>
        <taxon>Alphabaculovirus pavitrealis</taxon>
    </lineage>
</organism>
<feature type="compositionally biased region" description="Polar residues" evidence="1">
    <location>
        <begin position="117"/>
        <end position="145"/>
    </location>
</feature>